<comment type="caution">
    <text evidence="3">The sequence shown here is derived from an EMBL/GenBank/DDBJ whole genome shotgun (WGS) entry which is preliminary data.</text>
</comment>
<organism evidence="3 4">
    <name type="scientific">Romeriopsis navalis LEGE 11480</name>
    <dbReference type="NCBI Taxonomy" id="2777977"/>
    <lineage>
        <taxon>Bacteria</taxon>
        <taxon>Bacillati</taxon>
        <taxon>Cyanobacteriota</taxon>
        <taxon>Cyanophyceae</taxon>
        <taxon>Leptolyngbyales</taxon>
        <taxon>Leptolyngbyaceae</taxon>
        <taxon>Romeriopsis</taxon>
        <taxon>Romeriopsis navalis</taxon>
    </lineage>
</organism>
<evidence type="ECO:0000259" key="2">
    <source>
        <dbReference type="SMART" id="SM00912"/>
    </source>
</evidence>
<dbReference type="SMART" id="SM00912">
    <property type="entry name" value="Haemagg_act"/>
    <property type="match status" value="1"/>
</dbReference>
<keyword evidence="1" id="KW-0732">Signal</keyword>
<keyword evidence="4" id="KW-1185">Reference proteome</keyword>
<evidence type="ECO:0000313" key="3">
    <source>
        <dbReference type="EMBL" id="MBE9031227.1"/>
    </source>
</evidence>
<dbReference type="InterPro" id="IPR011050">
    <property type="entry name" value="Pectin_lyase_fold/virulence"/>
</dbReference>
<protein>
    <submittedName>
        <fullName evidence="3">Filamentous hemagglutinin N-terminal domain-containing protein</fullName>
    </submittedName>
</protein>
<dbReference type="InterPro" id="IPR008638">
    <property type="entry name" value="FhaB/CdiA-like_TPS"/>
</dbReference>
<name>A0A928VP79_9CYAN</name>
<evidence type="ECO:0000256" key="1">
    <source>
        <dbReference type="SAM" id="SignalP"/>
    </source>
</evidence>
<evidence type="ECO:0000313" key="4">
    <source>
        <dbReference type="Proteomes" id="UP000625316"/>
    </source>
</evidence>
<dbReference type="SUPFAM" id="SSF51126">
    <property type="entry name" value="Pectin lyase-like"/>
    <property type="match status" value="5"/>
</dbReference>
<dbReference type="EMBL" id="JADEXQ010000056">
    <property type="protein sequence ID" value="MBE9031227.1"/>
    <property type="molecule type" value="Genomic_DNA"/>
</dbReference>
<dbReference type="InterPro" id="IPR012334">
    <property type="entry name" value="Pectin_lyas_fold"/>
</dbReference>
<accession>A0A928VP79</accession>
<feature type="signal peptide" evidence="1">
    <location>
        <begin position="1"/>
        <end position="24"/>
    </location>
</feature>
<dbReference type="AlphaFoldDB" id="A0A928VP79"/>
<gene>
    <name evidence="3" type="ORF">IQ266_15945</name>
</gene>
<proteinExistence type="predicted"/>
<feature type="chain" id="PRO_5037941711" evidence="1">
    <location>
        <begin position="25"/>
        <end position="1128"/>
    </location>
</feature>
<feature type="domain" description="Filamentous haemagglutinin FhaB/tRNA nuclease CdiA-like TPS" evidence="2">
    <location>
        <begin position="37"/>
        <end position="147"/>
    </location>
</feature>
<dbReference type="Proteomes" id="UP000625316">
    <property type="component" value="Unassembled WGS sequence"/>
</dbReference>
<dbReference type="RefSeq" id="WP_264326056.1">
    <property type="nucleotide sequence ID" value="NZ_JADEXQ010000056.1"/>
</dbReference>
<dbReference type="Pfam" id="PF05860">
    <property type="entry name" value="TPS"/>
    <property type="match status" value="1"/>
</dbReference>
<dbReference type="Gene3D" id="2.160.20.10">
    <property type="entry name" value="Single-stranded right-handed beta-helix, Pectin lyase-like"/>
    <property type="match status" value="3"/>
</dbReference>
<sequence>MSTKWWNICALGLGWLGAAQVSMAQNVIVPDGTLGAERSTLTPAIIKGLPSDRIEGGAIRGSNLFHSFQQFNIGEGRGAYFANPVGIQNILTRVTGASRSQILGTLGGLSEANLFLINPNGIVFGADSRLDLGGSFVATTADALQFGDAGDFSASIPRTPSSLLTIQPSALLFNQLPVGVISNNSIADAGRDPSNSFSTFGLRVPDGRSLLLLGGNITSDGGGLVSFGGRIDLGGVMAIGTVGLNINNNVLSLNFPNGLARADVLLTNGAGFLATTGGGGGDIAINARNIDLSGDSGLNAGIGSNLGTTNSQSGDITLDATGNLTVSEGSRISNNIFSDGNGNSGDINIQASNLTIGGDSVISSSVFSGSNGNSGDINIQADNLTITEDSVISSSIFSGSNGNSGDINIQVQNLVVLQSQLNSLVFGVGNGGNIIIRASEFVELSGDKGRNGGPGGILAQIDQNGIGRGGDIFLETGRLSVSDGSKVQATTFGDGDAGNLFIRADEINLFNRPNVSRFFSTDINAGITRDQRFTGQPKGNGGNLTIEAKRLSIRDGAKLTVDTDGQGNAGSLFLKASDSVQVVGQNSSLSANVRSGAAGRGGNLTIETKQLSITDGGVLSASTFSSGNAGNVTIRASESIELSGDSGENGGPGGILAQVNENGRGRAGDIFLETNRLSVSDGSKVQAATFGNGDSGNIFIRADEIDLFNTPDVPNFFSTAINAGVTSDPRFIRQATGNGGKLTIEARRLSIRDGAEVTVDTSGKGGAGTLFIKSTDLVEVIGQNSFLTADVNSKATAVGNRGSLIVETEQLSIRDGGQVGSSTFGVGNAGDVFIRATDIDILGLAANGNSSSLRSESSQNATGNGGNLSINTRSLSLQAGALLTSQSEGQGSAGNITANISGLLKADNGTISTRAASFSGGTVNITAGNIRLSNDSDITTFVSSGIGGGGNITLTANSIIALNDSDILAFAQQGKGGNITFNTPAFFGQNYRPDTPPLFDGNNRVDINATGGVSGIITLPDTSFIQNSLSQLTSENINPDRLIAQTCLVRRDTDQQGRFYESGNTNLANAPTDVNSSTFATAQIQTSKQQISTNRPWKLGDPIIEPTGFYRMANNKLVMGRECRKDQN</sequence>
<dbReference type="NCBIfam" id="TIGR01901">
    <property type="entry name" value="adhes_NPXG"/>
    <property type="match status" value="1"/>
</dbReference>
<reference evidence="3" key="1">
    <citation type="submission" date="2020-10" db="EMBL/GenBank/DDBJ databases">
        <authorList>
            <person name="Castelo-Branco R."/>
            <person name="Eusebio N."/>
            <person name="Adriana R."/>
            <person name="Vieira A."/>
            <person name="Brugerolle De Fraissinette N."/>
            <person name="Rezende De Castro R."/>
            <person name="Schneider M.P."/>
            <person name="Vasconcelos V."/>
            <person name="Leao P.N."/>
        </authorList>
    </citation>
    <scope>NUCLEOTIDE SEQUENCE</scope>
    <source>
        <strain evidence="3">LEGE 11480</strain>
    </source>
</reference>